<dbReference type="Proteomes" id="UP000193689">
    <property type="component" value="Unassembled WGS sequence"/>
</dbReference>
<reference evidence="2 3" key="1">
    <citation type="submission" date="2016-07" db="EMBL/GenBank/DDBJ databases">
        <title>Pervasive Adenine N6-methylation of Active Genes in Fungi.</title>
        <authorList>
            <consortium name="DOE Joint Genome Institute"/>
            <person name="Mondo S.J."/>
            <person name="Dannebaum R.O."/>
            <person name="Kuo R.C."/>
            <person name="Labutti K."/>
            <person name="Haridas S."/>
            <person name="Kuo A."/>
            <person name="Salamov A."/>
            <person name="Ahrendt S.R."/>
            <person name="Lipzen A."/>
            <person name="Sullivan W."/>
            <person name="Andreopoulos W.B."/>
            <person name="Clum A."/>
            <person name="Lindquist E."/>
            <person name="Daum C."/>
            <person name="Ramamoorthy G.K."/>
            <person name="Gryganskyi A."/>
            <person name="Culley D."/>
            <person name="Magnuson J.K."/>
            <person name="James T.Y."/>
            <person name="O'Malley M.A."/>
            <person name="Stajich J.E."/>
            <person name="Spatafora J.W."/>
            <person name="Visel A."/>
            <person name="Grigoriev I.V."/>
        </authorList>
    </citation>
    <scope>NUCLEOTIDE SEQUENCE [LARGE SCALE GENOMIC DNA]</scope>
    <source>
        <strain evidence="2 3">CBS 129021</strain>
    </source>
</reference>
<dbReference type="EMBL" id="MCFJ01000003">
    <property type="protein sequence ID" value="ORY68999.1"/>
    <property type="molecule type" value="Genomic_DNA"/>
</dbReference>
<feature type="chain" id="PRO_5012688840" evidence="1">
    <location>
        <begin position="17"/>
        <end position="165"/>
    </location>
</feature>
<organism evidence="2 3">
    <name type="scientific">Pseudomassariella vexata</name>
    <dbReference type="NCBI Taxonomy" id="1141098"/>
    <lineage>
        <taxon>Eukaryota</taxon>
        <taxon>Fungi</taxon>
        <taxon>Dikarya</taxon>
        <taxon>Ascomycota</taxon>
        <taxon>Pezizomycotina</taxon>
        <taxon>Sordariomycetes</taxon>
        <taxon>Xylariomycetidae</taxon>
        <taxon>Amphisphaeriales</taxon>
        <taxon>Pseudomassariaceae</taxon>
        <taxon>Pseudomassariella</taxon>
    </lineage>
</organism>
<evidence type="ECO:0000256" key="1">
    <source>
        <dbReference type="SAM" id="SignalP"/>
    </source>
</evidence>
<sequence length="165" mass="16720">MKFAIFLTCLAATALALPAPSNSNNGTSGGSNNGSNGAITASIIPDFGVTAGIQSADQSGSCVGVDNKNIPCECPPSKEAFAQTLSTFVSRGVAGASAIEFSTNFTDQSAVTNLARVNAMINTLQNFNFDKTGRTGDGCPAVSAPNLGTIRTQLLNGQNVQIGGK</sequence>
<dbReference type="RefSeq" id="XP_040719286.1">
    <property type="nucleotide sequence ID" value="XM_040859696.1"/>
</dbReference>
<keyword evidence="3" id="KW-1185">Reference proteome</keyword>
<dbReference type="GeneID" id="63775908"/>
<dbReference type="AlphaFoldDB" id="A0A1Y2EBP5"/>
<name>A0A1Y2EBP5_9PEZI</name>
<gene>
    <name evidence="2" type="ORF">BCR38DRAFT_425015</name>
</gene>
<evidence type="ECO:0000313" key="3">
    <source>
        <dbReference type="Proteomes" id="UP000193689"/>
    </source>
</evidence>
<dbReference type="InParanoid" id="A0A1Y2EBP5"/>
<proteinExistence type="predicted"/>
<accession>A0A1Y2EBP5</accession>
<keyword evidence="1" id="KW-0732">Signal</keyword>
<comment type="caution">
    <text evidence="2">The sequence shown here is derived from an EMBL/GenBank/DDBJ whole genome shotgun (WGS) entry which is preliminary data.</text>
</comment>
<protein>
    <submittedName>
        <fullName evidence="2">Uncharacterized protein</fullName>
    </submittedName>
</protein>
<evidence type="ECO:0000313" key="2">
    <source>
        <dbReference type="EMBL" id="ORY68999.1"/>
    </source>
</evidence>
<dbReference type="OrthoDB" id="2140240at2759"/>
<feature type="signal peptide" evidence="1">
    <location>
        <begin position="1"/>
        <end position="16"/>
    </location>
</feature>